<evidence type="ECO:0000313" key="4">
    <source>
        <dbReference type="EMBL" id="EHO15590.1"/>
    </source>
</evidence>
<dbReference type="AlphaFoldDB" id="A0AA36Y367"/>
<evidence type="ECO:0000259" key="3">
    <source>
        <dbReference type="Pfam" id="PF00266"/>
    </source>
</evidence>
<dbReference type="SUPFAM" id="SSF53383">
    <property type="entry name" value="PLP-dependent transferases"/>
    <property type="match status" value="1"/>
</dbReference>
<dbReference type="Pfam" id="PF00266">
    <property type="entry name" value="Aminotran_5"/>
    <property type="match status" value="1"/>
</dbReference>
<dbReference type="Proteomes" id="UP000018466">
    <property type="component" value="Unassembled WGS sequence"/>
</dbReference>
<dbReference type="InterPro" id="IPR016454">
    <property type="entry name" value="Cysteine_dSase"/>
</dbReference>
<dbReference type="PANTHER" id="PTHR11601">
    <property type="entry name" value="CYSTEINE DESULFURYLASE FAMILY MEMBER"/>
    <property type="match status" value="1"/>
</dbReference>
<name>A0AA36Y367_9FIRM</name>
<proteinExistence type="predicted"/>
<dbReference type="Gene3D" id="1.10.260.50">
    <property type="match status" value="1"/>
</dbReference>
<evidence type="ECO:0000256" key="1">
    <source>
        <dbReference type="ARBA" id="ARBA00001933"/>
    </source>
</evidence>
<dbReference type="Gene3D" id="3.40.640.10">
    <property type="entry name" value="Type I PLP-dependent aspartate aminotransferase-like (Major domain)"/>
    <property type="match status" value="1"/>
</dbReference>
<gene>
    <name evidence="4" type="ORF">HMPREF9623_02071</name>
</gene>
<organism evidence="4 5">
    <name type="scientific">Stomatobaculum longum</name>
    <dbReference type="NCBI Taxonomy" id="796942"/>
    <lineage>
        <taxon>Bacteria</taxon>
        <taxon>Bacillati</taxon>
        <taxon>Bacillota</taxon>
        <taxon>Clostridia</taxon>
        <taxon>Lachnospirales</taxon>
        <taxon>Lachnospiraceae</taxon>
        <taxon>Stomatobaculum</taxon>
    </lineage>
</organism>
<dbReference type="EMBL" id="AGEL01000016">
    <property type="protein sequence ID" value="EHO15590.1"/>
    <property type="molecule type" value="Genomic_DNA"/>
</dbReference>
<accession>A0AA36Y367</accession>
<dbReference type="Gene3D" id="3.90.1150.10">
    <property type="entry name" value="Aspartate Aminotransferase, domain 1"/>
    <property type="match status" value="1"/>
</dbReference>
<evidence type="ECO:0000256" key="2">
    <source>
        <dbReference type="ARBA" id="ARBA00022898"/>
    </source>
</evidence>
<keyword evidence="5" id="KW-1185">Reference proteome</keyword>
<keyword evidence="2" id="KW-0663">Pyridoxal phosphate</keyword>
<dbReference type="GO" id="GO:0003824">
    <property type="term" value="F:catalytic activity"/>
    <property type="evidence" value="ECO:0007669"/>
    <property type="project" value="UniProtKB-ARBA"/>
</dbReference>
<protein>
    <recommendedName>
        <fullName evidence="3">Aminotransferase class V domain-containing protein</fullName>
    </recommendedName>
</protein>
<dbReference type="RefSeq" id="WP_009533877.1">
    <property type="nucleotide sequence ID" value="NZ_JH590865.1"/>
</dbReference>
<dbReference type="InterPro" id="IPR015421">
    <property type="entry name" value="PyrdxlP-dep_Trfase_major"/>
</dbReference>
<dbReference type="PANTHER" id="PTHR11601:SF50">
    <property type="entry name" value="CYSTEINE DESULFURASE ISCS 2-RELATED"/>
    <property type="match status" value="1"/>
</dbReference>
<comment type="cofactor">
    <cofactor evidence="1">
        <name>pyridoxal 5'-phosphate</name>
        <dbReference type="ChEBI" id="CHEBI:597326"/>
    </cofactor>
</comment>
<reference evidence="4 5" key="1">
    <citation type="submission" date="2011-10" db="EMBL/GenBank/DDBJ databases">
        <title>The Genome Sequence of Lachnospiraceae bacterium ACC2.</title>
        <authorList>
            <consortium name="The Broad Institute Genome Sequencing Platform"/>
            <person name="Earl A."/>
            <person name="Ward D."/>
            <person name="Feldgarden M."/>
            <person name="Gevers D."/>
            <person name="Sizova M."/>
            <person name="Hazen A."/>
            <person name="Epstein S."/>
            <person name="Young S.K."/>
            <person name="Zeng Q."/>
            <person name="Gargeya S."/>
            <person name="Fitzgerald M."/>
            <person name="Haas B."/>
            <person name="Abouelleil A."/>
            <person name="Alvarado L."/>
            <person name="Arachchi H.M."/>
            <person name="Berlin A."/>
            <person name="Brown A."/>
            <person name="Chapman S.B."/>
            <person name="Chen Z."/>
            <person name="Dunbar C."/>
            <person name="Freedman E."/>
            <person name="Gearin G."/>
            <person name="Goldberg J."/>
            <person name="Griggs A."/>
            <person name="Gujja S."/>
            <person name="Heiman D."/>
            <person name="Howarth C."/>
            <person name="Larson L."/>
            <person name="Lui A."/>
            <person name="MacDonald P.J.P."/>
            <person name="Montmayeur A."/>
            <person name="Murphy C."/>
            <person name="Neiman D."/>
            <person name="Pearson M."/>
            <person name="Priest M."/>
            <person name="Roberts A."/>
            <person name="Saif S."/>
            <person name="Shea T."/>
            <person name="Shenoy N."/>
            <person name="Sisk P."/>
            <person name="Stolte C."/>
            <person name="Sykes S."/>
            <person name="Wortman J."/>
            <person name="Nusbaum C."/>
            <person name="Birren B."/>
        </authorList>
    </citation>
    <scope>NUCLEOTIDE SEQUENCE [LARGE SCALE GENOMIC DNA]</scope>
    <source>
        <strain evidence="4 5">ACC2</strain>
    </source>
</reference>
<feature type="domain" description="Aminotransferase class V" evidence="3">
    <location>
        <begin position="2"/>
        <end position="360"/>
    </location>
</feature>
<comment type="caution">
    <text evidence="4">The sequence shown here is derived from an EMBL/GenBank/DDBJ whole genome shotgun (WGS) entry which is preliminary data.</text>
</comment>
<evidence type="ECO:0000313" key="5">
    <source>
        <dbReference type="Proteomes" id="UP000018466"/>
    </source>
</evidence>
<sequence>MIYLDYSANTPADPRVAEAFLRASLDYPGNPNSRHPAGQAAAKALADARAHIAALLRILPEELIFTSGATEANNLALLGSTAARRHVGRHIISTALEHPSVSATLSYLQEVGYEIDLLPILPSGCIDLNALSSLLRKDTCLVSLSAVDSELGTLQPLAEAAALIRHFPDCHFHVDATQAMGKVPVDFSVADSVSFAPHKFYGLVGSGVLYKKKGIPLYPQLHGGESDSPYRSGTPALAEIRALETALELALAEEAARYDLVAAHNVYLRAALKGKAKVTVNSPTTAVPHILNLSIAGLRGAAVQAALALSDICISVKSACSTDALPSRAVFAVSRSRKNALASFRLSLSHLTTREELDALLGALAPLLH</sequence>
<dbReference type="InterPro" id="IPR015422">
    <property type="entry name" value="PyrdxlP-dep_Trfase_small"/>
</dbReference>
<dbReference type="InterPro" id="IPR015424">
    <property type="entry name" value="PyrdxlP-dep_Trfase"/>
</dbReference>
<dbReference type="InterPro" id="IPR000192">
    <property type="entry name" value="Aminotrans_V_dom"/>
</dbReference>
<dbReference type="PIRSF" id="PIRSF005572">
    <property type="entry name" value="NifS"/>
    <property type="match status" value="1"/>
</dbReference>
<dbReference type="GeneID" id="86941782"/>